<organism evidence="1 2">
    <name type="scientific">Burkholderia dolosa</name>
    <dbReference type="NCBI Taxonomy" id="152500"/>
    <lineage>
        <taxon>Bacteria</taxon>
        <taxon>Pseudomonadati</taxon>
        <taxon>Pseudomonadota</taxon>
        <taxon>Betaproteobacteria</taxon>
        <taxon>Burkholderiales</taxon>
        <taxon>Burkholderiaceae</taxon>
        <taxon>Burkholderia</taxon>
        <taxon>Burkholderia cepacia complex</taxon>
    </lineage>
</organism>
<evidence type="ECO:0000313" key="1">
    <source>
        <dbReference type="EMBL" id="QRO78996.1"/>
    </source>
</evidence>
<dbReference type="EMBL" id="CP069483">
    <property type="protein sequence ID" value="QRO78996.1"/>
    <property type="molecule type" value="Genomic_DNA"/>
</dbReference>
<sequence length="97" mass="10256">MPQVNIAAETTLLFDFGQHSPVEISNPGPDDIDVHIDYNIGTAASPQWSSALTGASGIANPTRLRAGASFVVARTDLESEHVRIGVHGNQNGARVSY</sequence>
<proteinExistence type="predicted"/>
<keyword evidence="2" id="KW-1185">Reference proteome</keyword>
<accession>A0A892I7T8</accession>
<dbReference type="Proteomes" id="UP000625568">
    <property type="component" value="Chromosome 2"/>
</dbReference>
<dbReference type="RefSeq" id="WP_094190688.1">
    <property type="nucleotide sequence ID" value="NZ_CABVPR010000016.1"/>
</dbReference>
<gene>
    <name evidence="1" type="ORF">I6K02_20695</name>
</gene>
<protein>
    <submittedName>
        <fullName evidence="1">Uncharacterized protein</fullName>
    </submittedName>
</protein>
<dbReference type="GeneID" id="93128822"/>
<name>A0A892I7T8_9BURK</name>
<evidence type="ECO:0000313" key="2">
    <source>
        <dbReference type="Proteomes" id="UP000625568"/>
    </source>
</evidence>
<dbReference type="AlphaFoldDB" id="A0A892I7T8"/>
<reference evidence="1 2" key="1">
    <citation type="submission" date="2021-02" db="EMBL/GenBank/DDBJ databases">
        <title>FDA dAtabase for Regulatory Grade micrObial Sequences (FDA-ARGOS): Supporting development and validation of Infectious Disease Dx tests.</title>
        <authorList>
            <person name="Minogue T."/>
            <person name="Wolcott M."/>
            <person name="Wasieloski L."/>
            <person name="Aguilar W."/>
            <person name="Moore D."/>
            <person name="Jaissle J."/>
            <person name="Tallon L."/>
            <person name="Sadzewicz L."/>
            <person name="Zhao X."/>
            <person name="Boylan J."/>
            <person name="Ott S."/>
            <person name="Bowen H."/>
            <person name="Vavikolanu K."/>
            <person name="Mehta A."/>
            <person name="Aluvathingal J."/>
            <person name="Nadendla S."/>
            <person name="Yan Y."/>
            <person name="Sichtig H."/>
        </authorList>
    </citation>
    <scope>NUCLEOTIDE SEQUENCE [LARGE SCALE GENOMIC DNA]</scope>
    <source>
        <strain evidence="1 2">FDAARGOS_1272</strain>
    </source>
</reference>